<evidence type="ECO:0000313" key="10">
    <source>
        <dbReference type="EMBL" id="GAA0561955.1"/>
    </source>
</evidence>
<keyword evidence="6" id="KW-0051">Antiviral defense</keyword>
<keyword evidence="2" id="KW-1003">Cell membrane</keyword>
<keyword evidence="3 8" id="KW-0812">Transmembrane</keyword>
<comment type="subcellular location">
    <subcellularLocation>
        <location evidence="1">Cell membrane</location>
    </subcellularLocation>
</comment>
<evidence type="ECO:0000256" key="2">
    <source>
        <dbReference type="ARBA" id="ARBA00022475"/>
    </source>
</evidence>
<dbReference type="Proteomes" id="UP001501169">
    <property type="component" value="Unassembled WGS sequence"/>
</dbReference>
<evidence type="ECO:0000256" key="3">
    <source>
        <dbReference type="ARBA" id="ARBA00022692"/>
    </source>
</evidence>
<evidence type="ECO:0000256" key="4">
    <source>
        <dbReference type="ARBA" id="ARBA00022741"/>
    </source>
</evidence>
<evidence type="ECO:0000256" key="8">
    <source>
        <dbReference type="SAM" id="Phobius"/>
    </source>
</evidence>
<accession>A0ABP3PAH1</accession>
<dbReference type="EMBL" id="BAAAEO010000005">
    <property type="protein sequence ID" value="GAA0561955.1"/>
    <property type="molecule type" value="Genomic_DNA"/>
</dbReference>
<keyword evidence="11" id="KW-1185">Reference proteome</keyword>
<dbReference type="Pfam" id="PF18967">
    <property type="entry name" value="PycTM"/>
    <property type="match status" value="1"/>
</dbReference>
<protein>
    <recommendedName>
        <fullName evidence="9">Pycsar effector protein domain-containing protein</fullName>
    </recommendedName>
</protein>
<organism evidence="10 11">
    <name type="scientific">Rheinheimera aquimaris</name>
    <dbReference type="NCBI Taxonomy" id="412437"/>
    <lineage>
        <taxon>Bacteria</taxon>
        <taxon>Pseudomonadati</taxon>
        <taxon>Pseudomonadota</taxon>
        <taxon>Gammaproteobacteria</taxon>
        <taxon>Chromatiales</taxon>
        <taxon>Chromatiaceae</taxon>
        <taxon>Rheinheimera</taxon>
    </lineage>
</organism>
<comment type="caution">
    <text evidence="10">The sequence shown here is derived from an EMBL/GenBank/DDBJ whole genome shotgun (WGS) entry which is preliminary data.</text>
</comment>
<feature type="domain" description="Pycsar effector protein" evidence="9">
    <location>
        <begin position="24"/>
        <end position="163"/>
    </location>
</feature>
<evidence type="ECO:0000259" key="9">
    <source>
        <dbReference type="Pfam" id="PF18967"/>
    </source>
</evidence>
<keyword evidence="5 8" id="KW-1133">Transmembrane helix</keyword>
<sequence>MGENLMNKDIQQRDLIEFQFLNEQQIHENIKFADQKAVQIIAINGVLLGFLFQQFKIEEMQGNWIAFVLCALFIGGIGAALLVIKPRGIIGRKRGAGVIDSSRIAQSDLTDYLQRLSTIKTAEFIEELRIFVYDRATIDQQKYKFLRISIYISFLAWVCSIAFFGWVKLFV</sequence>
<evidence type="ECO:0000256" key="6">
    <source>
        <dbReference type="ARBA" id="ARBA00023118"/>
    </source>
</evidence>
<feature type="transmembrane region" description="Helical" evidence="8">
    <location>
        <begin position="37"/>
        <end position="55"/>
    </location>
</feature>
<gene>
    <name evidence="10" type="ORF">GCM10009098_32610</name>
</gene>
<evidence type="ECO:0000313" key="11">
    <source>
        <dbReference type="Proteomes" id="UP001501169"/>
    </source>
</evidence>
<evidence type="ECO:0000256" key="7">
    <source>
        <dbReference type="ARBA" id="ARBA00023136"/>
    </source>
</evidence>
<evidence type="ECO:0000256" key="5">
    <source>
        <dbReference type="ARBA" id="ARBA00022989"/>
    </source>
</evidence>
<evidence type="ECO:0000256" key="1">
    <source>
        <dbReference type="ARBA" id="ARBA00004236"/>
    </source>
</evidence>
<name>A0ABP3PAH1_9GAMM</name>
<keyword evidence="7 8" id="KW-0472">Membrane</keyword>
<feature type="transmembrane region" description="Helical" evidence="8">
    <location>
        <begin position="61"/>
        <end position="84"/>
    </location>
</feature>
<feature type="transmembrane region" description="Helical" evidence="8">
    <location>
        <begin position="145"/>
        <end position="167"/>
    </location>
</feature>
<proteinExistence type="predicted"/>
<reference evidence="11" key="1">
    <citation type="journal article" date="2019" name="Int. J. Syst. Evol. Microbiol.">
        <title>The Global Catalogue of Microorganisms (GCM) 10K type strain sequencing project: providing services to taxonomists for standard genome sequencing and annotation.</title>
        <authorList>
            <consortium name="The Broad Institute Genomics Platform"/>
            <consortium name="The Broad Institute Genome Sequencing Center for Infectious Disease"/>
            <person name="Wu L."/>
            <person name="Ma J."/>
        </authorList>
    </citation>
    <scope>NUCLEOTIDE SEQUENCE [LARGE SCALE GENOMIC DNA]</scope>
    <source>
        <strain evidence="11">JCM 14331</strain>
    </source>
</reference>
<keyword evidence="4" id="KW-0547">Nucleotide-binding</keyword>
<dbReference type="InterPro" id="IPR043760">
    <property type="entry name" value="PycTM_dom"/>
</dbReference>